<feature type="compositionally biased region" description="Polar residues" evidence="1">
    <location>
        <begin position="314"/>
        <end position="346"/>
    </location>
</feature>
<evidence type="ECO:0000256" key="1">
    <source>
        <dbReference type="SAM" id="MobiDB-lite"/>
    </source>
</evidence>
<feature type="region of interest" description="Disordered" evidence="1">
    <location>
        <begin position="637"/>
        <end position="666"/>
    </location>
</feature>
<reference evidence="2" key="1">
    <citation type="journal article" date="2023" name="Mol. Phylogenet. Evol.">
        <title>Genome-scale phylogeny and comparative genomics of the fungal order Sordariales.</title>
        <authorList>
            <person name="Hensen N."/>
            <person name="Bonometti L."/>
            <person name="Westerberg I."/>
            <person name="Brannstrom I.O."/>
            <person name="Guillou S."/>
            <person name="Cros-Aarteil S."/>
            <person name="Calhoun S."/>
            <person name="Haridas S."/>
            <person name="Kuo A."/>
            <person name="Mondo S."/>
            <person name="Pangilinan J."/>
            <person name="Riley R."/>
            <person name="LaButti K."/>
            <person name="Andreopoulos B."/>
            <person name="Lipzen A."/>
            <person name="Chen C."/>
            <person name="Yan M."/>
            <person name="Daum C."/>
            <person name="Ng V."/>
            <person name="Clum A."/>
            <person name="Steindorff A."/>
            <person name="Ohm R.A."/>
            <person name="Martin F."/>
            <person name="Silar P."/>
            <person name="Natvig D.O."/>
            <person name="Lalanne C."/>
            <person name="Gautier V."/>
            <person name="Ament-Velasquez S.L."/>
            <person name="Kruys A."/>
            <person name="Hutchinson M.I."/>
            <person name="Powell A.J."/>
            <person name="Barry K."/>
            <person name="Miller A.N."/>
            <person name="Grigoriev I.V."/>
            <person name="Debuchy R."/>
            <person name="Gladieux P."/>
            <person name="Hiltunen Thoren M."/>
            <person name="Johannesson H."/>
        </authorList>
    </citation>
    <scope>NUCLEOTIDE SEQUENCE</scope>
    <source>
        <strain evidence="2">CBS 118394</strain>
    </source>
</reference>
<organism evidence="2 3">
    <name type="scientific">Apodospora peruviana</name>
    <dbReference type="NCBI Taxonomy" id="516989"/>
    <lineage>
        <taxon>Eukaryota</taxon>
        <taxon>Fungi</taxon>
        <taxon>Dikarya</taxon>
        <taxon>Ascomycota</taxon>
        <taxon>Pezizomycotina</taxon>
        <taxon>Sordariomycetes</taxon>
        <taxon>Sordariomycetidae</taxon>
        <taxon>Sordariales</taxon>
        <taxon>Lasiosphaeriaceae</taxon>
        <taxon>Apodospora</taxon>
    </lineage>
</organism>
<name>A0AAE0MA68_9PEZI</name>
<accession>A0AAE0MA68</accession>
<sequence length="745" mass="81839">MSSTPPSATEPTSALSDDPVPPGCSPQWLAEDAANKQSERPGSLTDVDSTDGSNSNNGESVTSSSSSRGADHETNEVETANTWRLVRETIIKKGKATTKSHTRTSSSSVLSTQCEIRLFKLRPYGITIHTEGDQQWLRDKLATRLVLDHVTEDDGEHQMEREDVAYDAVLIPEDSGFAYQFADDARVIREQYMSQPMMVDIVQRYLLLPTAIKHSAVAEKEWKPHRCLGCTPGAAGEVVVGWKCPPIVVEPSDHGDEEDTTAKTPENGSVATPTLHTEDGSVSEHLVLDDETPKKNGIATPTINTYDSVHENDYVSSNTSNNDDGIRSSESLSTPAGTSLSSISHITETNDNNNTDDEDSTDPSRRFLKRPAFQTEQYHILSKLPRPPYKLDISVDNHPSMHDDRTERPWHAPSASYWLQPVNITLAEHFRLYKGVNVQPEPAAVAAAQPQPNCTCNSRRNPSSGCSNFEFSASAASMMQSIAQLQHPTTGVLLLPYFSVEYIDSPGYGAAAATRLALAAAPALYNRWLLKRKRKTAEEWLHENGIDGESDAEDIKHYGLTVGMGMFHCWVATTRGTVTTPTEWNGCDLVRVMSGDVASYDRATALVKWINCVHAWGMGEFLRGVEDDIRTCVAGARAHDPAPFEESEDDDDDEEDEDETPARSIWEGSVDRWDWGAEDDDSVAADWGYIGPPSDDYDWDPTVDQGAGPLVRLTDAERDAQDDAIFAEVMAESGHELNEDLGPGL</sequence>
<protein>
    <submittedName>
        <fullName evidence="2">Uncharacterized protein</fullName>
    </submittedName>
</protein>
<gene>
    <name evidence="2" type="ORF">B0H66DRAFT_587881</name>
</gene>
<feature type="compositionally biased region" description="Acidic residues" evidence="1">
    <location>
        <begin position="643"/>
        <end position="659"/>
    </location>
</feature>
<dbReference type="EMBL" id="JAUEDM010000002">
    <property type="protein sequence ID" value="KAK3325037.1"/>
    <property type="molecule type" value="Genomic_DNA"/>
</dbReference>
<feature type="compositionally biased region" description="Polar residues" evidence="1">
    <location>
        <begin position="262"/>
        <end position="275"/>
    </location>
</feature>
<evidence type="ECO:0000313" key="3">
    <source>
        <dbReference type="Proteomes" id="UP001283341"/>
    </source>
</evidence>
<keyword evidence="3" id="KW-1185">Reference proteome</keyword>
<dbReference type="Proteomes" id="UP001283341">
    <property type="component" value="Unassembled WGS sequence"/>
</dbReference>
<comment type="caution">
    <text evidence="2">The sequence shown here is derived from an EMBL/GenBank/DDBJ whole genome shotgun (WGS) entry which is preliminary data.</text>
</comment>
<evidence type="ECO:0000313" key="2">
    <source>
        <dbReference type="EMBL" id="KAK3325037.1"/>
    </source>
</evidence>
<dbReference type="AlphaFoldDB" id="A0AAE0MA68"/>
<feature type="compositionally biased region" description="Low complexity" evidence="1">
    <location>
        <begin position="1"/>
        <end position="16"/>
    </location>
</feature>
<reference evidence="2" key="2">
    <citation type="submission" date="2023-06" db="EMBL/GenBank/DDBJ databases">
        <authorList>
            <consortium name="Lawrence Berkeley National Laboratory"/>
            <person name="Haridas S."/>
            <person name="Hensen N."/>
            <person name="Bonometti L."/>
            <person name="Westerberg I."/>
            <person name="Brannstrom I.O."/>
            <person name="Guillou S."/>
            <person name="Cros-Aarteil S."/>
            <person name="Calhoun S."/>
            <person name="Kuo A."/>
            <person name="Mondo S."/>
            <person name="Pangilinan J."/>
            <person name="Riley R."/>
            <person name="Labutti K."/>
            <person name="Andreopoulos B."/>
            <person name="Lipzen A."/>
            <person name="Chen C."/>
            <person name="Yanf M."/>
            <person name="Daum C."/>
            <person name="Ng V."/>
            <person name="Clum A."/>
            <person name="Steindorff A."/>
            <person name="Ohm R."/>
            <person name="Martin F."/>
            <person name="Silar P."/>
            <person name="Natvig D."/>
            <person name="Lalanne C."/>
            <person name="Gautier V."/>
            <person name="Ament-Velasquez S.L."/>
            <person name="Kruys A."/>
            <person name="Hutchinson M.I."/>
            <person name="Powell A.J."/>
            <person name="Barry K."/>
            <person name="Miller A.N."/>
            <person name="Grigoriev I.V."/>
            <person name="Debuchy R."/>
            <person name="Gladieux P."/>
            <person name="Thoren M.H."/>
            <person name="Johannesson H."/>
        </authorList>
    </citation>
    <scope>NUCLEOTIDE SEQUENCE</scope>
    <source>
        <strain evidence="2">CBS 118394</strain>
    </source>
</reference>
<feature type="compositionally biased region" description="Low complexity" evidence="1">
    <location>
        <begin position="52"/>
        <end position="68"/>
    </location>
</feature>
<feature type="region of interest" description="Disordered" evidence="1">
    <location>
        <begin position="249"/>
        <end position="365"/>
    </location>
</feature>
<feature type="region of interest" description="Disordered" evidence="1">
    <location>
        <begin position="1"/>
        <end position="81"/>
    </location>
</feature>
<feature type="region of interest" description="Disordered" evidence="1">
    <location>
        <begin position="684"/>
        <end position="703"/>
    </location>
</feature>
<proteinExistence type="predicted"/>